<keyword evidence="3" id="KW-1185">Reference proteome</keyword>
<keyword evidence="1" id="KW-0812">Transmembrane</keyword>
<evidence type="ECO:0008006" key="4">
    <source>
        <dbReference type="Google" id="ProtNLM"/>
    </source>
</evidence>
<dbReference type="AlphaFoldDB" id="A0AAD6YKK3"/>
<feature type="transmembrane region" description="Helical" evidence="1">
    <location>
        <begin position="42"/>
        <end position="64"/>
    </location>
</feature>
<evidence type="ECO:0000256" key="1">
    <source>
        <dbReference type="SAM" id="Phobius"/>
    </source>
</evidence>
<sequence length="176" mass="18781">MLSLRWGLVAIATLGLFSGLTLSIMGLIVASRLNGQLTDVQSLAVSFHVIVYVLLALFSMVGLYGTAYERRTAVQVFVSMLIVQLVFGVASGFFVLCTLFQKQSADTVQTCIAQTNAHDSFGRQLCERSSALKGVSVALLVVVCFIEIGGLVIGISYSSRLAASNVEQKPANDVTP</sequence>
<protein>
    <recommendedName>
        <fullName evidence="4">Tetraspanin</fullName>
    </recommendedName>
</protein>
<evidence type="ECO:0000313" key="3">
    <source>
        <dbReference type="Proteomes" id="UP001219525"/>
    </source>
</evidence>
<keyword evidence="1" id="KW-0472">Membrane</keyword>
<reference evidence="2" key="1">
    <citation type="submission" date="2023-03" db="EMBL/GenBank/DDBJ databases">
        <title>Massive genome expansion in bonnet fungi (Mycena s.s.) driven by repeated elements and novel gene families across ecological guilds.</title>
        <authorList>
            <consortium name="Lawrence Berkeley National Laboratory"/>
            <person name="Harder C.B."/>
            <person name="Miyauchi S."/>
            <person name="Viragh M."/>
            <person name="Kuo A."/>
            <person name="Thoen E."/>
            <person name="Andreopoulos B."/>
            <person name="Lu D."/>
            <person name="Skrede I."/>
            <person name="Drula E."/>
            <person name="Henrissat B."/>
            <person name="Morin E."/>
            <person name="Kohler A."/>
            <person name="Barry K."/>
            <person name="LaButti K."/>
            <person name="Morin E."/>
            <person name="Salamov A."/>
            <person name="Lipzen A."/>
            <person name="Mereny Z."/>
            <person name="Hegedus B."/>
            <person name="Baldrian P."/>
            <person name="Stursova M."/>
            <person name="Weitz H."/>
            <person name="Taylor A."/>
            <person name="Grigoriev I.V."/>
            <person name="Nagy L.G."/>
            <person name="Martin F."/>
            <person name="Kauserud H."/>
        </authorList>
    </citation>
    <scope>NUCLEOTIDE SEQUENCE</scope>
    <source>
        <strain evidence="2">9144</strain>
    </source>
</reference>
<evidence type="ECO:0000313" key="2">
    <source>
        <dbReference type="EMBL" id="KAJ7220710.1"/>
    </source>
</evidence>
<keyword evidence="1" id="KW-1133">Transmembrane helix</keyword>
<accession>A0AAD6YKK3</accession>
<feature type="transmembrane region" description="Helical" evidence="1">
    <location>
        <begin position="76"/>
        <end position="100"/>
    </location>
</feature>
<dbReference type="EMBL" id="JARJCW010000009">
    <property type="protein sequence ID" value="KAJ7220710.1"/>
    <property type="molecule type" value="Genomic_DNA"/>
</dbReference>
<feature type="transmembrane region" description="Helical" evidence="1">
    <location>
        <begin position="6"/>
        <end position="30"/>
    </location>
</feature>
<feature type="transmembrane region" description="Helical" evidence="1">
    <location>
        <begin position="137"/>
        <end position="157"/>
    </location>
</feature>
<name>A0AAD6YKK3_9AGAR</name>
<gene>
    <name evidence="2" type="ORF">GGX14DRAFT_694995</name>
</gene>
<comment type="caution">
    <text evidence="2">The sequence shown here is derived from an EMBL/GenBank/DDBJ whole genome shotgun (WGS) entry which is preliminary data.</text>
</comment>
<proteinExistence type="predicted"/>
<dbReference type="Proteomes" id="UP001219525">
    <property type="component" value="Unassembled WGS sequence"/>
</dbReference>
<organism evidence="2 3">
    <name type="scientific">Mycena pura</name>
    <dbReference type="NCBI Taxonomy" id="153505"/>
    <lineage>
        <taxon>Eukaryota</taxon>
        <taxon>Fungi</taxon>
        <taxon>Dikarya</taxon>
        <taxon>Basidiomycota</taxon>
        <taxon>Agaricomycotina</taxon>
        <taxon>Agaricomycetes</taxon>
        <taxon>Agaricomycetidae</taxon>
        <taxon>Agaricales</taxon>
        <taxon>Marasmiineae</taxon>
        <taxon>Mycenaceae</taxon>
        <taxon>Mycena</taxon>
    </lineage>
</organism>